<evidence type="ECO:0000313" key="2">
    <source>
        <dbReference type="Proteomes" id="UP001165960"/>
    </source>
</evidence>
<comment type="caution">
    <text evidence="1">The sequence shown here is derived from an EMBL/GenBank/DDBJ whole genome shotgun (WGS) entry which is preliminary data.</text>
</comment>
<accession>A0ACC2T2W3</accession>
<gene>
    <name evidence="1" type="ORF">DSO57_1025077</name>
</gene>
<evidence type="ECO:0000313" key="1">
    <source>
        <dbReference type="EMBL" id="KAJ9068796.1"/>
    </source>
</evidence>
<protein>
    <submittedName>
        <fullName evidence="1">Uncharacterized protein</fullName>
    </submittedName>
</protein>
<name>A0ACC2T2W3_9FUNG</name>
<keyword evidence="2" id="KW-1185">Reference proteome</keyword>
<dbReference type="Proteomes" id="UP001165960">
    <property type="component" value="Unassembled WGS sequence"/>
</dbReference>
<organism evidence="1 2">
    <name type="scientific">Entomophthora muscae</name>
    <dbReference type="NCBI Taxonomy" id="34485"/>
    <lineage>
        <taxon>Eukaryota</taxon>
        <taxon>Fungi</taxon>
        <taxon>Fungi incertae sedis</taxon>
        <taxon>Zoopagomycota</taxon>
        <taxon>Entomophthoromycotina</taxon>
        <taxon>Entomophthoromycetes</taxon>
        <taxon>Entomophthorales</taxon>
        <taxon>Entomophthoraceae</taxon>
        <taxon>Entomophthora</taxon>
    </lineage>
</organism>
<reference evidence="1" key="1">
    <citation type="submission" date="2022-04" db="EMBL/GenBank/DDBJ databases">
        <title>Genome of the entomopathogenic fungus Entomophthora muscae.</title>
        <authorList>
            <person name="Elya C."/>
            <person name="Lovett B.R."/>
            <person name="Lee E."/>
            <person name="Macias A.M."/>
            <person name="Hajek A.E."/>
            <person name="De Bivort B.L."/>
            <person name="Kasson M.T."/>
            <person name="De Fine Licht H.H."/>
            <person name="Stajich J.E."/>
        </authorList>
    </citation>
    <scope>NUCLEOTIDE SEQUENCE</scope>
    <source>
        <strain evidence="1">Berkeley</strain>
    </source>
</reference>
<dbReference type="EMBL" id="QTSX02003689">
    <property type="protein sequence ID" value="KAJ9068796.1"/>
    <property type="molecule type" value="Genomic_DNA"/>
</dbReference>
<proteinExistence type="predicted"/>
<sequence>MLSADQSPLSPPDPPSDKESSPSAGPNILHLFQNLSSDSEPEDSDCNESYGYGYSVLAVLETVSVPYKLCSGKTTTTTCPNLSKANVIVACPYLAQAHFPPVLVDSSEEASELEECHGLGDSQGNLWSRGRAKPGRPSR</sequence>